<dbReference type="Gene3D" id="3.40.50.1820">
    <property type="entry name" value="alpha/beta hydrolase"/>
    <property type="match status" value="1"/>
</dbReference>
<dbReference type="PANTHER" id="PTHR43798:SF5">
    <property type="entry name" value="MONOACYLGLYCEROL LIPASE ABHD6"/>
    <property type="match status" value="1"/>
</dbReference>
<keyword evidence="3" id="KW-1185">Reference proteome</keyword>
<evidence type="ECO:0000313" key="2">
    <source>
        <dbReference type="EMBL" id="MBM9502957.1"/>
    </source>
</evidence>
<accession>A0ABS2TJG1</accession>
<reference evidence="2 3" key="1">
    <citation type="submission" date="2021-01" db="EMBL/GenBank/DDBJ databases">
        <title>Streptomyces acididurans sp. nov., isolated from a peat swamp forest soil.</title>
        <authorList>
            <person name="Chantavorakit T."/>
            <person name="Duangmal K."/>
        </authorList>
    </citation>
    <scope>NUCLEOTIDE SEQUENCE [LARGE SCALE GENOMIC DNA]</scope>
    <source>
        <strain evidence="2 3">KK5PA1</strain>
    </source>
</reference>
<evidence type="ECO:0000259" key="1">
    <source>
        <dbReference type="Pfam" id="PF12697"/>
    </source>
</evidence>
<evidence type="ECO:0000313" key="3">
    <source>
        <dbReference type="Proteomes" id="UP000749040"/>
    </source>
</evidence>
<dbReference type="InterPro" id="IPR000639">
    <property type="entry name" value="Epox_hydrolase-like"/>
</dbReference>
<comment type="caution">
    <text evidence="2">The sequence shown here is derived from an EMBL/GenBank/DDBJ whole genome shotgun (WGS) entry which is preliminary data.</text>
</comment>
<dbReference type="Proteomes" id="UP000749040">
    <property type="component" value="Unassembled WGS sequence"/>
</dbReference>
<feature type="domain" description="AB hydrolase-1" evidence="1">
    <location>
        <begin position="41"/>
        <end position="262"/>
    </location>
</feature>
<dbReference type="EMBL" id="JADKYB010000001">
    <property type="protein sequence ID" value="MBM9502957.1"/>
    <property type="molecule type" value="Genomic_DNA"/>
</dbReference>
<dbReference type="Pfam" id="PF12697">
    <property type="entry name" value="Abhydrolase_6"/>
    <property type="match status" value="1"/>
</dbReference>
<dbReference type="PANTHER" id="PTHR43798">
    <property type="entry name" value="MONOACYLGLYCEROL LIPASE"/>
    <property type="match status" value="1"/>
</dbReference>
<gene>
    <name evidence="2" type="ORF">ITX44_00060</name>
</gene>
<dbReference type="RefSeq" id="WP_205354855.1">
    <property type="nucleotide sequence ID" value="NZ_JADKYB010000001.1"/>
</dbReference>
<dbReference type="SUPFAM" id="SSF53474">
    <property type="entry name" value="alpha/beta-Hydrolases"/>
    <property type="match status" value="1"/>
</dbReference>
<dbReference type="InterPro" id="IPR050266">
    <property type="entry name" value="AB_hydrolase_sf"/>
</dbReference>
<name>A0ABS2TJG1_9ACTN</name>
<sequence length="271" mass="29065">MSRMTPRHAVVDGLRVRYAQGGGTGPDALLLSPWPESVYAFDGVWDALSAHARLVALDLPGYGDSQVSQELQSPEAMAGFILRAVGALGLERPHVVGPDIGTSAVLFAGARDPQAFRSIVVGSGGVAVPVNVTGILKTWVEEPGTDQYRDLDPAALVDTVLGTIKDFTPAAHIRQDYVDSYRDGRFAESVKYVQQYPVQLPRLAELLPTITAPVRVVAGAEDPVVPAANARFIADRVPGSRVDLIDGAGHFCWEEQPAAYASLVADWWNTH</sequence>
<keyword evidence="2" id="KW-0378">Hydrolase</keyword>
<organism evidence="2 3">
    <name type="scientific">Actinacidiphila acididurans</name>
    <dbReference type="NCBI Taxonomy" id="2784346"/>
    <lineage>
        <taxon>Bacteria</taxon>
        <taxon>Bacillati</taxon>
        <taxon>Actinomycetota</taxon>
        <taxon>Actinomycetes</taxon>
        <taxon>Kitasatosporales</taxon>
        <taxon>Streptomycetaceae</taxon>
        <taxon>Actinacidiphila</taxon>
    </lineage>
</organism>
<protein>
    <submittedName>
        <fullName evidence="2">Alpha/beta hydrolase</fullName>
    </submittedName>
</protein>
<dbReference type="InterPro" id="IPR000073">
    <property type="entry name" value="AB_hydrolase_1"/>
</dbReference>
<dbReference type="PRINTS" id="PR00412">
    <property type="entry name" value="EPOXHYDRLASE"/>
</dbReference>
<dbReference type="InterPro" id="IPR029058">
    <property type="entry name" value="AB_hydrolase_fold"/>
</dbReference>
<proteinExistence type="predicted"/>
<dbReference type="GO" id="GO:0016787">
    <property type="term" value="F:hydrolase activity"/>
    <property type="evidence" value="ECO:0007669"/>
    <property type="project" value="UniProtKB-KW"/>
</dbReference>